<evidence type="ECO:0000313" key="4">
    <source>
        <dbReference type="Proteomes" id="UP001066276"/>
    </source>
</evidence>
<keyword evidence="4" id="KW-1185">Reference proteome</keyword>
<dbReference type="PROSITE" id="PS50878">
    <property type="entry name" value="RT_POL"/>
    <property type="match status" value="1"/>
</dbReference>
<proteinExistence type="predicted"/>
<gene>
    <name evidence="3" type="ORF">NDU88_003193</name>
</gene>
<dbReference type="EMBL" id="JANPWB010000015">
    <property type="protein sequence ID" value="KAJ1090053.1"/>
    <property type="molecule type" value="Genomic_DNA"/>
</dbReference>
<evidence type="ECO:0000259" key="2">
    <source>
        <dbReference type="PROSITE" id="PS50878"/>
    </source>
</evidence>
<dbReference type="InterPro" id="IPR000477">
    <property type="entry name" value="RT_dom"/>
</dbReference>
<dbReference type="AlphaFoldDB" id="A0AAV7LG38"/>
<accession>A0AAV7LG38</accession>
<protein>
    <recommendedName>
        <fullName evidence="2">Reverse transcriptase domain-containing protein</fullName>
    </recommendedName>
</protein>
<feature type="region of interest" description="Disordered" evidence="1">
    <location>
        <begin position="1"/>
        <end position="22"/>
    </location>
</feature>
<dbReference type="Pfam" id="PF00078">
    <property type="entry name" value="RVT_1"/>
    <property type="match status" value="1"/>
</dbReference>
<dbReference type="Proteomes" id="UP001066276">
    <property type="component" value="Chromosome 11"/>
</dbReference>
<evidence type="ECO:0000256" key="1">
    <source>
        <dbReference type="SAM" id="MobiDB-lite"/>
    </source>
</evidence>
<comment type="caution">
    <text evidence="3">The sequence shown here is derived from an EMBL/GenBank/DDBJ whole genome shotgun (WGS) entry which is preliminary data.</text>
</comment>
<dbReference type="PANTHER" id="PTHR19446">
    <property type="entry name" value="REVERSE TRANSCRIPTASES"/>
    <property type="match status" value="1"/>
</dbReference>
<feature type="domain" description="Reverse transcriptase" evidence="2">
    <location>
        <begin position="60"/>
        <end position="188"/>
    </location>
</feature>
<evidence type="ECO:0000313" key="3">
    <source>
        <dbReference type="EMBL" id="KAJ1090053.1"/>
    </source>
</evidence>
<organism evidence="3 4">
    <name type="scientific">Pleurodeles waltl</name>
    <name type="common">Iberian ribbed newt</name>
    <dbReference type="NCBI Taxonomy" id="8319"/>
    <lineage>
        <taxon>Eukaryota</taxon>
        <taxon>Metazoa</taxon>
        <taxon>Chordata</taxon>
        <taxon>Craniata</taxon>
        <taxon>Vertebrata</taxon>
        <taxon>Euteleostomi</taxon>
        <taxon>Amphibia</taxon>
        <taxon>Batrachia</taxon>
        <taxon>Caudata</taxon>
        <taxon>Salamandroidea</taxon>
        <taxon>Salamandridae</taxon>
        <taxon>Pleurodelinae</taxon>
        <taxon>Pleurodeles</taxon>
    </lineage>
</organism>
<sequence length="188" mass="20799">MGTQWAGNETPADTYHRGAPQVDDRGNEALAQHTTASLAAIQESKLALENQTATLAALRKAFEIGELPKDMRSARIVLLPKPGKPRDRGDSYRPMSPLNANVKLLAEALAIRLKKAMMTLVHPDQTGFIPGRSTALNLQQLHNNLASINSTKERAILFMDANKAFNSVELRYKFETLEKTGFGLKFQR</sequence>
<reference evidence="3" key="1">
    <citation type="journal article" date="2022" name="bioRxiv">
        <title>Sequencing and chromosome-scale assembly of the giantPleurodeles waltlgenome.</title>
        <authorList>
            <person name="Brown T."/>
            <person name="Elewa A."/>
            <person name="Iarovenko S."/>
            <person name="Subramanian E."/>
            <person name="Araus A.J."/>
            <person name="Petzold A."/>
            <person name="Susuki M."/>
            <person name="Suzuki K.-i.T."/>
            <person name="Hayashi T."/>
            <person name="Toyoda A."/>
            <person name="Oliveira C."/>
            <person name="Osipova E."/>
            <person name="Leigh N.D."/>
            <person name="Simon A."/>
            <person name="Yun M.H."/>
        </authorList>
    </citation>
    <scope>NUCLEOTIDE SEQUENCE</scope>
    <source>
        <strain evidence="3">20211129_DDA</strain>
        <tissue evidence="3">Liver</tissue>
    </source>
</reference>
<name>A0AAV7LG38_PLEWA</name>